<feature type="transmembrane region" description="Helical" evidence="7">
    <location>
        <begin position="239"/>
        <end position="257"/>
    </location>
</feature>
<feature type="transmembrane region" description="Helical" evidence="7">
    <location>
        <begin position="133"/>
        <end position="159"/>
    </location>
</feature>
<sequence length="424" mass="44468">MSWLLIAIFAMLALAGIPLAVSLGLAAVFVLYIYGFSLSIVPQAMYTSMNTFILVAVPLFILAGNLMERGGMSERIFDFASSIVGRWRGGVGHVNVVASTIFGGISGSSVADVASLGPLEIKAMTERGYPKPYAASLVMVTSTLASMIPPSILLIVAAATAQESVAAALAGGLGPGIMLAALFMLANYIISVRRGYGEVMSFGLRQSIRMFLVAIPALVTPVVILTGIFGGFITPTEAAGVAVVYTAFVSALFYGDLRWNDLPGILIRTARTSGTILLIAMSASIATYVFTVDGLPAQVSSGLLAISENPVVIMLMIGVILVVLGMFMDIIAAIFLLVPILTPAAVMVGIDPIHFLVFLVMALALGLTTPPVGICLFAASYVSGISIERLTRETVPFYLTLVVQLLLVALIPVITLGPVNLFNL</sequence>
<keyword evidence="10" id="KW-1185">Reference proteome</keyword>
<dbReference type="GO" id="GO:0005886">
    <property type="term" value="C:plasma membrane"/>
    <property type="evidence" value="ECO:0007669"/>
    <property type="project" value="UniProtKB-SubCell"/>
</dbReference>
<name>A0A4R1BSS4_9ACTN</name>
<keyword evidence="3" id="KW-0997">Cell inner membrane</keyword>
<evidence type="ECO:0000256" key="2">
    <source>
        <dbReference type="ARBA" id="ARBA00022475"/>
    </source>
</evidence>
<reference evidence="9 10" key="1">
    <citation type="submission" date="2019-03" db="EMBL/GenBank/DDBJ databases">
        <title>Whole genome sequence of a novel Rubrobacter taiwanensis strain, isolated from Yellowstone National Park.</title>
        <authorList>
            <person name="Freed S."/>
            <person name="Ramaley R.F."/>
            <person name="Kyndt J.A."/>
        </authorList>
    </citation>
    <scope>NUCLEOTIDE SEQUENCE [LARGE SCALE GENOMIC DNA]</scope>
    <source>
        <strain evidence="9 10">Yellowstone</strain>
    </source>
</reference>
<comment type="subcellular location">
    <subcellularLocation>
        <location evidence="1">Cell inner membrane</location>
        <topology evidence="1">Multi-pass membrane protein</topology>
    </subcellularLocation>
</comment>
<evidence type="ECO:0000256" key="4">
    <source>
        <dbReference type="ARBA" id="ARBA00022692"/>
    </source>
</evidence>
<evidence type="ECO:0000256" key="5">
    <source>
        <dbReference type="ARBA" id="ARBA00022989"/>
    </source>
</evidence>
<feature type="transmembrane region" description="Helical" evidence="7">
    <location>
        <begin position="50"/>
        <end position="67"/>
    </location>
</feature>
<evidence type="ECO:0000259" key="8">
    <source>
        <dbReference type="Pfam" id="PF06808"/>
    </source>
</evidence>
<dbReference type="PANTHER" id="PTHR33362:SF2">
    <property type="entry name" value="TRAP TRANSPORTER LARGE PERMEASE PROTEIN"/>
    <property type="match status" value="1"/>
</dbReference>
<keyword evidence="6 7" id="KW-0472">Membrane</keyword>
<evidence type="ECO:0000256" key="3">
    <source>
        <dbReference type="ARBA" id="ARBA00022519"/>
    </source>
</evidence>
<evidence type="ECO:0000256" key="6">
    <source>
        <dbReference type="ARBA" id="ARBA00023136"/>
    </source>
</evidence>
<evidence type="ECO:0000313" key="9">
    <source>
        <dbReference type="EMBL" id="TCJ20731.1"/>
    </source>
</evidence>
<comment type="caution">
    <text evidence="9">The sequence shown here is derived from an EMBL/GenBank/DDBJ whole genome shotgun (WGS) entry which is preliminary data.</text>
</comment>
<feature type="transmembrane region" description="Helical" evidence="7">
    <location>
        <begin position="165"/>
        <end position="190"/>
    </location>
</feature>
<feature type="transmembrane region" description="Helical" evidence="7">
    <location>
        <begin position="401"/>
        <end position="422"/>
    </location>
</feature>
<dbReference type="GO" id="GO:0022857">
    <property type="term" value="F:transmembrane transporter activity"/>
    <property type="evidence" value="ECO:0007669"/>
    <property type="project" value="TreeGrafter"/>
</dbReference>
<dbReference type="OrthoDB" id="9777699at2"/>
<evidence type="ECO:0000256" key="1">
    <source>
        <dbReference type="ARBA" id="ARBA00004429"/>
    </source>
</evidence>
<dbReference type="AlphaFoldDB" id="A0A4R1BSS4"/>
<dbReference type="EMBL" id="SKBU01000001">
    <property type="protein sequence ID" value="TCJ20731.1"/>
    <property type="molecule type" value="Genomic_DNA"/>
</dbReference>
<dbReference type="PANTHER" id="PTHR33362">
    <property type="entry name" value="SIALIC ACID TRAP TRANSPORTER PERMEASE PROTEIN SIAT-RELATED"/>
    <property type="match status" value="1"/>
</dbReference>
<evidence type="ECO:0000256" key="7">
    <source>
        <dbReference type="SAM" id="Phobius"/>
    </source>
</evidence>
<feature type="transmembrane region" description="Helical" evidence="7">
    <location>
        <begin position="311"/>
        <end position="341"/>
    </location>
</feature>
<feature type="transmembrane region" description="Helical" evidence="7">
    <location>
        <begin position="211"/>
        <end position="233"/>
    </location>
</feature>
<evidence type="ECO:0000313" key="10">
    <source>
        <dbReference type="Proteomes" id="UP000295244"/>
    </source>
</evidence>
<proteinExistence type="predicted"/>
<dbReference type="Proteomes" id="UP000295244">
    <property type="component" value="Unassembled WGS sequence"/>
</dbReference>
<dbReference type="PIRSF" id="PIRSF006066">
    <property type="entry name" value="HI0050"/>
    <property type="match status" value="1"/>
</dbReference>
<protein>
    <submittedName>
        <fullName evidence="9">TRAP transporter large permease</fullName>
    </submittedName>
</protein>
<organism evidence="9 10">
    <name type="scientific">Rubrobacter taiwanensis</name>
    <dbReference type="NCBI Taxonomy" id="185139"/>
    <lineage>
        <taxon>Bacteria</taxon>
        <taxon>Bacillati</taxon>
        <taxon>Actinomycetota</taxon>
        <taxon>Rubrobacteria</taxon>
        <taxon>Rubrobacterales</taxon>
        <taxon>Rubrobacteraceae</taxon>
        <taxon>Rubrobacter</taxon>
    </lineage>
</organism>
<dbReference type="InterPro" id="IPR004681">
    <property type="entry name" value="TRAP_DctM"/>
</dbReference>
<dbReference type="NCBIfam" id="TIGR00786">
    <property type="entry name" value="dctM"/>
    <property type="match status" value="1"/>
</dbReference>
<keyword evidence="2" id="KW-1003">Cell membrane</keyword>
<dbReference type="Pfam" id="PF06808">
    <property type="entry name" value="DctM"/>
    <property type="match status" value="1"/>
</dbReference>
<accession>A0A4R1BSS4</accession>
<feature type="transmembrane region" description="Helical" evidence="7">
    <location>
        <begin position="353"/>
        <end position="381"/>
    </location>
</feature>
<feature type="transmembrane region" description="Helical" evidence="7">
    <location>
        <begin position="269"/>
        <end position="291"/>
    </location>
</feature>
<dbReference type="InterPro" id="IPR010656">
    <property type="entry name" value="DctM"/>
</dbReference>
<feature type="domain" description="TRAP C4-dicarboxylate transport system permease DctM subunit" evidence="8">
    <location>
        <begin position="7"/>
        <end position="413"/>
    </location>
</feature>
<keyword evidence="4 7" id="KW-0812">Transmembrane</keyword>
<keyword evidence="5 7" id="KW-1133">Transmembrane helix</keyword>
<dbReference type="RefSeq" id="WP_132687160.1">
    <property type="nucleotide sequence ID" value="NZ_SKBU01000001.1"/>
</dbReference>
<gene>
    <name evidence="9" type="ORF">E0L93_00420</name>
</gene>